<feature type="domain" description="WH2" evidence="7">
    <location>
        <begin position="462"/>
        <end position="479"/>
    </location>
</feature>
<feature type="region of interest" description="Disordered" evidence="6">
    <location>
        <begin position="1"/>
        <end position="44"/>
    </location>
</feature>
<keyword evidence="4" id="KW-1133">Transmembrane helix</keyword>
<dbReference type="AlphaFoldDB" id="A0A6H5IHY0"/>
<feature type="compositionally biased region" description="Acidic residues" evidence="6">
    <location>
        <begin position="515"/>
        <end position="531"/>
    </location>
</feature>
<sequence>MLNEGEEGDKKKPVIVPASKASHENGSVGKDESAKLNGTGSGTLNIPPDGGVRIISVTISAGRSTADLGLSYDEFHLSSQRRTGRGANLRQRRRGGRGSYTHIHATRTIIRTCAHEQGESFVGCIAPFESREGPCCNRLLTNLKDVLHRCDRAMIYVFIAATYFPWLNHEPFEGDVLMPTMRILVWIMAAVGIIYQQIFHEQYKWLETTFYVIMGVGPSFAIVGIKEYDNIPELKWGGLAYLLGIVFFKADGRIPCAHAIWHLFVAAGAGFHYHAILQHLYPDADSPILASGERLLGMFNQQHQIHSHVDTSNIKIHQFRSIMKQSHQRKAPPLPPVQTQSQAPPPPPNVPPQVHRALPTRPPPPAAAPVAAPAPAIAPVLPPPPPPPPMPVELPKAVNAPPPPPLPSLSPNNNGNSGSSNDIKAPVPAVDPRSMLMESIRSGIPLKKINKEETKSPTPKDTRSNLLDEIRQGITLKPVANEPRPNSATPNVVEGGLAAALTRALAERSRAMYSESEDSSDFSDNDDEWDD</sequence>
<dbReference type="GO" id="GO:0016020">
    <property type="term" value="C:membrane"/>
    <property type="evidence" value="ECO:0007669"/>
    <property type="project" value="UniProtKB-SubCell"/>
</dbReference>
<feature type="region of interest" description="Disordered" evidence="6">
    <location>
        <begin position="391"/>
        <end position="429"/>
    </location>
</feature>
<keyword evidence="3" id="KW-0812">Transmembrane</keyword>
<comment type="subcellular location">
    <subcellularLocation>
        <location evidence="1">Membrane</location>
        <topology evidence="1">Multi-pass membrane protein</topology>
    </subcellularLocation>
</comment>
<dbReference type="Pfam" id="PF02205">
    <property type="entry name" value="WH2"/>
    <property type="match status" value="2"/>
</dbReference>
<dbReference type="Gene3D" id="6.10.280.150">
    <property type="match status" value="1"/>
</dbReference>
<evidence type="ECO:0000313" key="8">
    <source>
        <dbReference type="EMBL" id="CAB0035299.1"/>
    </source>
</evidence>
<dbReference type="InterPro" id="IPR003124">
    <property type="entry name" value="WH2_dom"/>
</dbReference>
<feature type="region of interest" description="Disordered" evidence="6">
    <location>
        <begin position="441"/>
        <end position="465"/>
    </location>
</feature>
<keyword evidence="9" id="KW-1185">Reference proteome</keyword>
<name>A0A6H5IHY0_9HYME</name>
<feature type="region of interest" description="Disordered" evidence="6">
    <location>
        <begin position="474"/>
        <end position="493"/>
    </location>
</feature>
<evidence type="ECO:0000256" key="5">
    <source>
        <dbReference type="ARBA" id="ARBA00023136"/>
    </source>
</evidence>
<dbReference type="EMBL" id="CADCXV010000777">
    <property type="protein sequence ID" value="CAB0035299.1"/>
    <property type="molecule type" value="Genomic_DNA"/>
</dbReference>
<protein>
    <recommendedName>
        <fullName evidence="7">WH2 domain-containing protein</fullName>
    </recommendedName>
</protein>
<organism evidence="8 9">
    <name type="scientific">Trichogramma brassicae</name>
    <dbReference type="NCBI Taxonomy" id="86971"/>
    <lineage>
        <taxon>Eukaryota</taxon>
        <taxon>Metazoa</taxon>
        <taxon>Ecdysozoa</taxon>
        <taxon>Arthropoda</taxon>
        <taxon>Hexapoda</taxon>
        <taxon>Insecta</taxon>
        <taxon>Pterygota</taxon>
        <taxon>Neoptera</taxon>
        <taxon>Endopterygota</taxon>
        <taxon>Hymenoptera</taxon>
        <taxon>Apocrita</taxon>
        <taxon>Proctotrupomorpha</taxon>
        <taxon>Chalcidoidea</taxon>
        <taxon>Trichogrammatidae</taxon>
        <taxon>Trichogramma</taxon>
    </lineage>
</organism>
<dbReference type="SMART" id="SM00246">
    <property type="entry name" value="WH2"/>
    <property type="match status" value="2"/>
</dbReference>
<proteinExistence type="inferred from homology"/>
<evidence type="ECO:0000256" key="3">
    <source>
        <dbReference type="ARBA" id="ARBA00022692"/>
    </source>
</evidence>
<feature type="compositionally biased region" description="Low complexity" evidence="6">
    <location>
        <begin position="409"/>
        <end position="421"/>
    </location>
</feature>
<feature type="compositionally biased region" description="Basic and acidic residues" evidence="6">
    <location>
        <begin position="449"/>
        <end position="465"/>
    </location>
</feature>
<dbReference type="GO" id="GO:0003779">
    <property type="term" value="F:actin binding"/>
    <property type="evidence" value="ECO:0007669"/>
    <property type="project" value="InterPro"/>
</dbReference>
<evidence type="ECO:0000256" key="2">
    <source>
        <dbReference type="ARBA" id="ARBA00007018"/>
    </source>
</evidence>
<evidence type="ECO:0000313" key="9">
    <source>
        <dbReference type="Proteomes" id="UP000479190"/>
    </source>
</evidence>
<dbReference type="PANTHER" id="PTHR20855:SF3">
    <property type="entry name" value="LD03007P"/>
    <property type="match status" value="1"/>
</dbReference>
<feature type="domain" description="WH2" evidence="7">
    <location>
        <begin position="432"/>
        <end position="449"/>
    </location>
</feature>
<evidence type="ECO:0000259" key="7">
    <source>
        <dbReference type="PROSITE" id="PS51082"/>
    </source>
</evidence>
<accession>A0A6H5IHY0</accession>
<reference evidence="8 9" key="1">
    <citation type="submission" date="2020-02" db="EMBL/GenBank/DDBJ databases">
        <authorList>
            <person name="Ferguson B K."/>
        </authorList>
    </citation>
    <scope>NUCLEOTIDE SEQUENCE [LARGE SCALE GENOMIC DNA]</scope>
</reference>
<dbReference type="PROSITE" id="PS51082">
    <property type="entry name" value="WH2"/>
    <property type="match status" value="2"/>
</dbReference>
<evidence type="ECO:0000256" key="4">
    <source>
        <dbReference type="ARBA" id="ARBA00022989"/>
    </source>
</evidence>
<feature type="region of interest" description="Disordered" evidence="6">
    <location>
        <begin position="507"/>
        <end position="531"/>
    </location>
</feature>
<dbReference type="OrthoDB" id="186812at2759"/>
<dbReference type="PANTHER" id="PTHR20855">
    <property type="entry name" value="ADIPOR/PROGESTIN RECEPTOR-RELATED"/>
    <property type="match status" value="1"/>
</dbReference>
<evidence type="ECO:0000256" key="1">
    <source>
        <dbReference type="ARBA" id="ARBA00004141"/>
    </source>
</evidence>
<dbReference type="Proteomes" id="UP000479190">
    <property type="component" value="Unassembled WGS sequence"/>
</dbReference>
<feature type="region of interest" description="Disordered" evidence="6">
    <location>
        <begin position="323"/>
        <end position="371"/>
    </location>
</feature>
<keyword evidence="5" id="KW-0472">Membrane</keyword>
<evidence type="ECO:0000256" key="6">
    <source>
        <dbReference type="SAM" id="MobiDB-lite"/>
    </source>
</evidence>
<dbReference type="InterPro" id="IPR004254">
    <property type="entry name" value="AdipoR/HlyIII-related"/>
</dbReference>
<dbReference type="Pfam" id="PF03006">
    <property type="entry name" value="HlyIII"/>
    <property type="match status" value="1"/>
</dbReference>
<comment type="similarity">
    <text evidence="2">Belongs to the ADIPOR family.</text>
</comment>
<gene>
    <name evidence="8" type="ORF">TBRA_LOCUS7197</name>
</gene>